<dbReference type="Pfam" id="PF05191">
    <property type="entry name" value="ADK_lid"/>
    <property type="match status" value="1"/>
</dbReference>
<name>Q9R508_ALKAL</name>
<sequence length="28" mass="3067">KICRVCGTSYHLVFNPPLEEGKCDKDGG</sequence>
<protein>
    <submittedName>
        <fullName>Adenylate kinase (ATP-AMP transphosphorylase)</fullName>
        <ecNumber>2.7.4.3</ecNumber>
    </submittedName>
</protein>
<dbReference type="EC" id="2.7.4.3"/>
<dbReference type="SUPFAM" id="SSF57774">
    <property type="entry name" value="Microbial and mitochondrial ADK, insert 'zinc finger' domain"/>
    <property type="match status" value="1"/>
</dbReference>
<keyword id="KW-0903">Direct protein sequencing</keyword>
<accession>Q9R508</accession>
<reference key="1">
    <citation type="journal article" date="1994" name="J. Bacteriol.">
        <title>Zinc, a structural component of adenylate kinases from Gram-positive bacteria.</title>
        <authorList>
            <person name="Gilles A.-M."/>
            <person name="Glaser P."/>
            <person name="Perrier V."/>
            <person name="Meier A."/>
            <person name="Longin R."/>
            <person name="Sebald M."/>
            <person name="Maignan L."/>
            <person name="Pistotnik E."/>
            <person name="Barzu O."/>
        </authorList>
    </citation>
    <scope>PROTEIN SEQUENCE</scope>
</reference>
<dbReference type="InterPro" id="IPR007862">
    <property type="entry name" value="Adenylate_kinase_lid-dom"/>
</dbReference>
<dbReference type="GO" id="GO:0004017">
    <property type="term" value="F:AMP kinase activity"/>
    <property type="evidence" value="ECO:0007669"/>
    <property type="project" value="UniProtKB-EC"/>
</dbReference>
<feature type="domain" description="Adenylate kinase active site lid" evidence="1">
    <location>
        <begin position="2"/>
        <end position="28"/>
    </location>
</feature>
<dbReference type="InterPro" id="IPR036193">
    <property type="entry name" value="ADK_active_lid_dom_sf"/>
</dbReference>
<dbReference type="AlphaFoldDB" id="Q9R508"/>
<organism>
    <name type="scientific">Alkalihalobacillus alcalophilus</name>
    <name type="common">Bacillus alcalophilus</name>
    <dbReference type="NCBI Taxonomy" id="1445"/>
    <lineage>
        <taxon>Bacteria</taxon>
        <taxon>Bacillati</taxon>
        <taxon>Bacillota</taxon>
        <taxon>Bacilli</taxon>
        <taxon>Bacillales</taxon>
        <taxon>Bacillaceae</taxon>
        <taxon>Alkalihalobacillus</taxon>
    </lineage>
</organism>
<evidence type="ECO:0000259" key="1">
    <source>
        <dbReference type="Pfam" id="PF05191"/>
    </source>
</evidence>
<proteinExistence type="evidence at protein level"/>